<protein>
    <submittedName>
        <fullName evidence="1">Uncharacterized protein</fullName>
    </submittedName>
</protein>
<dbReference type="AlphaFoldDB" id="A0A931E8U8"/>
<reference evidence="1" key="1">
    <citation type="submission" date="2020-11" db="EMBL/GenBank/DDBJ databases">
        <title>Bacterial whole genome sequence for Panacibacter sp. DH6.</title>
        <authorList>
            <person name="Le V."/>
            <person name="Ko S."/>
            <person name="Ahn C.-Y."/>
            <person name="Oh H.-M."/>
        </authorList>
    </citation>
    <scope>NUCLEOTIDE SEQUENCE</scope>
    <source>
        <strain evidence="1">DH6</strain>
    </source>
</reference>
<evidence type="ECO:0000313" key="2">
    <source>
        <dbReference type="Proteomes" id="UP000628448"/>
    </source>
</evidence>
<gene>
    <name evidence="1" type="ORF">I5907_14725</name>
</gene>
<organism evidence="1 2">
    <name type="scientific">Panacibacter microcysteis</name>
    <dbReference type="NCBI Taxonomy" id="2793269"/>
    <lineage>
        <taxon>Bacteria</taxon>
        <taxon>Pseudomonadati</taxon>
        <taxon>Bacteroidota</taxon>
        <taxon>Chitinophagia</taxon>
        <taxon>Chitinophagales</taxon>
        <taxon>Chitinophagaceae</taxon>
        <taxon>Panacibacter</taxon>
    </lineage>
</organism>
<comment type="caution">
    <text evidence="1">The sequence shown here is derived from an EMBL/GenBank/DDBJ whole genome shotgun (WGS) entry which is preliminary data.</text>
</comment>
<sequence length="92" mass="10265">MPGKLTYNNNGRGGTVVYSDAISEISFDFEFGGGNCVAIIFIPAEQHWCASTQRTLDERAAIIDFVAKQSLADQVSGGYYEVWDNYIELYKK</sequence>
<dbReference type="EMBL" id="JADWYR010000002">
    <property type="protein sequence ID" value="MBG9377496.1"/>
    <property type="molecule type" value="Genomic_DNA"/>
</dbReference>
<evidence type="ECO:0000313" key="1">
    <source>
        <dbReference type="EMBL" id="MBG9377496.1"/>
    </source>
</evidence>
<name>A0A931E8U8_9BACT</name>
<dbReference type="RefSeq" id="WP_196991577.1">
    <property type="nucleotide sequence ID" value="NZ_JADWYR010000002.1"/>
</dbReference>
<proteinExistence type="predicted"/>
<accession>A0A931E8U8</accession>
<keyword evidence="2" id="KW-1185">Reference proteome</keyword>
<dbReference type="Proteomes" id="UP000628448">
    <property type="component" value="Unassembled WGS sequence"/>
</dbReference>